<feature type="region of interest" description="Disordered" evidence="1">
    <location>
        <begin position="183"/>
        <end position="214"/>
    </location>
</feature>
<comment type="caution">
    <text evidence="2">The sequence shown here is derived from an EMBL/GenBank/DDBJ whole genome shotgun (WGS) entry which is preliminary data.</text>
</comment>
<evidence type="ECO:0000256" key="1">
    <source>
        <dbReference type="SAM" id="MobiDB-lite"/>
    </source>
</evidence>
<feature type="region of interest" description="Disordered" evidence="1">
    <location>
        <begin position="102"/>
        <end position="154"/>
    </location>
</feature>
<evidence type="ECO:0000313" key="2">
    <source>
        <dbReference type="EMBL" id="KAH3734771.1"/>
    </source>
</evidence>
<reference evidence="2" key="1">
    <citation type="journal article" date="2019" name="bioRxiv">
        <title>The Genome of the Zebra Mussel, Dreissena polymorpha: A Resource for Invasive Species Research.</title>
        <authorList>
            <person name="McCartney M.A."/>
            <person name="Auch B."/>
            <person name="Kono T."/>
            <person name="Mallez S."/>
            <person name="Zhang Y."/>
            <person name="Obille A."/>
            <person name="Becker A."/>
            <person name="Abrahante J.E."/>
            <person name="Garbe J."/>
            <person name="Badalamenti J.P."/>
            <person name="Herman A."/>
            <person name="Mangelson H."/>
            <person name="Liachko I."/>
            <person name="Sullivan S."/>
            <person name="Sone E.D."/>
            <person name="Koren S."/>
            <person name="Silverstein K.A.T."/>
            <person name="Beckman K.B."/>
            <person name="Gohl D.M."/>
        </authorList>
    </citation>
    <scope>NUCLEOTIDE SEQUENCE</scope>
    <source>
        <strain evidence="2">Duluth1</strain>
        <tissue evidence="2">Whole animal</tissue>
    </source>
</reference>
<dbReference type="AlphaFoldDB" id="A0A9D4HXN8"/>
<feature type="compositionally biased region" description="Polar residues" evidence="1">
    <location>
        <begin position="197"/>
        <end position="214"/>
    </location>
</feature>
<keyword evidence="3" id="KW-1185">Reference proteome</keyword>
<feature type="compositionally biased region" description="Polar residues" evidence="1">
    <location>
        <begin position="27"/>
        <end position="60"/>
    </location>
</feature>
<feature type="compositionally biased region" description="Polar residues" evidence="1">
    <location>
        <begin position="127"/>
        <end position="148"/>
    </location>
</feature>
<feature type="region of interest" description="Disordered" evidence="1">
    <location>
        <begin position="1"/>
        <end position="60"/>
    </location>
</feature>
<dbReference type="Proteomes" id="UP000828390">
    <property type="component" value="Unassembled WGS sequence"/>
</dbReference>
<accession>A0A9D4HXN8</accession>
<protein>
    <submittedName>
        <fullName evidence="2">Uncharacterized protein</fullName>
    </submittedName>
</protein>
<reference evidence="2" key="2">
    <citation type="submission" date="2020-11" db="EMBL/GenBank/DDBJ databases">
        <authorList>
            <person name="McCartney M.A."/>
            <person name="Auch B."/>
            <person name="Kono T."/>
            <person name="Mallez S."/>
            <person name="Becker A."/>
            <person name="Gohl D.M."/>
            <person name="Silverstein K.A.T."/>
            <person name="Koren S."/>
            <person name="Bechman K.B."/>
            <person name="Herman A."/>
            <person name="Abrahante J.E."/>
            <person name="Garbe J."/>
        </authorList>
    </citation>
    <scope>NUCLEOTIDE SEQUENCE</scope>
    <source>
        <strain evidence="2">Duluth1</strain>
        <tissue evidence="2">Whole animal</tissue>
    </source>
</reference>
<sequence length="263" mass="28559">MSTVNLDSKTPKRKFYSEEESRLFTPDTASHSVGARNTINTTGSKSSPKHASTGSITPQTERSCLLVEGLVGKSTSPQHINRESPPRLLLWNRYTNTHPIYAPPPPVSPIQGDPPTQRRPPVATRGSPPSTTLTDGASDTTCSGPTLSDDSRFDVTGRDSLVSVHSSILENLSISGVCELEEEPRVSVPPNRPRMVDSQTSPMSSPIDNTSRRNSFAGDSFIKIKDPPATGPTYRKIYLSELAHLVAEILKDQKRPTGSRVIS</sequence>
<gene>
    <name evidence="2" type="ORF">DPMN_041218</name>
</gene>
<dbReference type="EMBL" id="JAIWYP010000011">
    <property type="protein sequence ID" value="KAH3734771.1"/>
    <property type="molecule type" value="Genomic_DNA"/>
</dbReference>
<proteinExistence type="predicted"/>
<evidence type="ECO:0000313" key="3">
    <source>
        <dbReference type="Proteomes" id="UP000828390"/>
    </source>
</evidence>
<organism evidence="2 3">
    <name type="scientific">Dreissena polymorpha</name>
    <name type="common">Zebra mussel</name>
    <name type="synonym">Mytilus polymorpha</name>
    <dbReference type="NCBI Taxonomy" id="45954"/>
    <lineage>
        <taxon>Eukaryota</taxon>
        <taxon>Metazoa</taxon>
        <taxon>Spiralia</taxon>
        <taxon>Lophotrochozoa</taxon>
        <taxon>Mollusca</taxon>
        <taxon>Bivalvia</taxon>
        <taxon>Autobranchia</taxon>
        <taxon>Heteroconchia</taxon>
        <taxon>Euheterodonta</taxon>
        <taxon>Imparidentia</taxon>
        <taxon>Neoheterodontei</taxon>
        <taxon>Myida</taxon>
        <taxon>Dreissenoidea</taxon>
        <taxon>Dreissenidae</taxon>
        <taxon>Dreissena</taxon>
    </lineage>
</organism>
<name>A0A9D4HXN8_DREPO</name>